<dbReference type="InterPro" id="IPR032675">
    <property type="entry name" value="LRR_dom_sf"/>
</dbReference>
<protein>
    <recommendedName>
        <fullName evidence="3">F-box domain-containing protein</fullName>
    </recommendedName>
</protein>
<dbReference type="EMBL" id="JARKIB010000001">
    <property type="protein sequence ID" value="KAJ7785704.1"/>
    <property type="molecule type" value="Genomic_DNA"/>
</dbReference>
<dbReference type="Gene3D" id="3.80.10.10">
    <property type="entry name" value="Ribonuclease Inhibitor"/>
    <property type="match status" value="1"/>
</dbReference>
<name>A0AAD7KH65_9AGAR</name>
<comment type="caution">
    <text evidence="1">The sequence shown here is derived from an EMBL/GenBank/DDBJ whole genome shotgun (WGS) entry which is preliminary data.</text>
</comment>
<evidence type="ECO:0008006" key="3">
    <source>
        <dbReference type="Google" id="ProtNLM"/>
    </source>
</evidence>
<accession>A0AAD7KH65</accession>
<dbReference type="Proteomes" id="UP001215598">
    <property type="component" value="Unassembled WGS sequence"/>
</dbReference>
<sequence>MTSSVVQNAAILSTLPPEILAVISVHCLPPGQPLPSSREAPLLVAQICHQWREICLDTPDLWELVTFGEKSSLELLQTWLSRAKGRPLSLTLQCVDPRRAGILMDIIIPCIPQWKHVTFTLPVAPLRRLHLCNFPTLERLVIASSGRVPVSDDTEYTILGDAPRLSQVDIHALPQLKFGRRLERLTSLRFSIFDNATHAITTLRMCPNLVDLFCSFGSGAPLALPPVELNSLRSLAVTTEIMLPCVTVPLLKRLQISRLSRDIDAASALRSLVSRSSCEIQSLSVDPRHLNNEQFGSFLRAVNFARHLKLTLSAAVRFPQQIEVLGEADVLPRLTHLEICDVAGSRVQFRALLDLLSWRQQHTALEKFELWLGTRRLGPGPPRILPPAVMDEFRALGEAGMRLRIRTRERLVTGSVDVVHLDTF</sequence>
<gene>
    <name evidence="1" type="ORF">B0H16DRAFT_1487709</name>
</gene>
<reference evidence="1" key="1">
    <citation type="submission" date="2023-03" db="EMBL/GenBank/DDBJ databases">
        <title>Massive genome expansion in bonnet fungi (Mycena s.s.) driven by repeated elements and novel gene families across ecological guilds.</title>
        <authorList>
            <consortium name="Lawrence Berkeley National Laboratory"/>
            <person name="Harder C.B."/>
            <person name="Miyauchi S."/>
            <person name="Viragh M."/>
            <person name="Kuo A."/>
            <person name="Thoen E."/>
            <person name="Andreopoulos B."/>
            <person name="Lu D."/>
            <person name="Skrede I."/>
            <person name="Drula E."/>
            <person name="Henrissat B."/>
            <person name="Morin E."/>
            <person name="Kohler A."/>
            <person name="Barry K."/>
            <person name="LaButti K."/>
            <person name="Morin E."/>
            <person name="Salamov A."/>
            <person name="Lipzen A."/>
            <person name="Mereny Z."/>
            <person name="Hegedus B."/>
            <person name="Baldrian P."/>
            <person name="Stursova M."/>
            <person name="Weitz H."/>
            <person name="Taylor A."/>
            <person name="Grigoriev I.V."/>
            <person name="Nagy L.G."/>
            <person name="Martin F."/>
            <person name="Kauserud H."/>
        </authorList>
    </citation>
    <scope>NUCLEOTIDE SEQUENCE</scope>
    <source>
        <strain evidence="1">CBHHK182m</strain>
    </source>
</reference>
<evidence type="ECO:0000313" key="2">
    <source>
        <dbReference type="Proteomes" id="UP001215598"/>
    </source>
</evidence>
<keyword evidence="2" id="KW-1185">Reference proteome</keyword>
<evidence type="ECO:0000313" key="1">
    <source>
        <dbReference type="EMBL" id="KAJ7785704.1"/>
    </source>
</evidence>
<organism evidence="1 2">
    <name type="scientific">Mycena metata</name>
    <dbReference type="NCBI Taxonomy" id="1033252"/>
    <lineage>
        <taxon>Eukaryota</taxon>
        <taxon>Fungi</taxon>
        <taxon>Dikarya</taxon>
        <taxon>Basidiomycota</taxon>
        <taxon>Agaricomycotina</taxon>
        <taxon>Agaricomycetes</taxon>
        <taxon>Agaricomycetidae</taxon>
        <taxon>Agaricales</taxon>
        <taxon>Marasmiineae</taxon>
        <taxon>Mycenaceae</taxon>
        <taxon>Mycena</taxon>
    </lineage>
</organism>
<dbReference type="AlphaFoldDB" id="A0AAD7KH65"/>
<proteinExistence type="predicted"/>